<dbReference type="GO" id="GO:0046872">
    <property type="term" value="F:metal ion binding"/>
    <property type="evidence" value="ECO:0007669"/>
    <property type="project" value="UniProtKB-UniRule"/>
</dbReference>
<evidence type="ECO:0000256" key="7">
    <source>
        <dbReference type="ARBA" id="ARBA00022617"/>
    </source>
</evidence>
<evidence type="ECO:0000256" key="14">
    <source>
        <dbReference type="PIRSR" id="PIRSR600823-1"/>
    </source>
</evidence>
<comment type="similarity">
    <text evidence="18">Belongs to the peroxidase family. Classical plant (class III) peroxidase subfamily.</text>
</comment>
<keyword evidence="11 15" id="KW-0408">Iron</keyword>
<evidence type="ECO:0000256" key="1">
    <source>
        <dbReference type="ARBA" id="ARBA00000189"/>
    </source>
</evidence>
<dbReference type="GO" id="GO:0005576">
    <property type="term" value="C:extracellular region"/>
    <property type="evidence" value="ECO:0007669"/>
    <property type="project" value="UniProtKB-SubCell"/>
</dbReference>
<evidence type="ECO:0000256" key="15">
    <source>
        <dbReference type="PIRSR" id="PIRSR600823-3"/>
    </source>
</evidence>
<dbReference type="InterPro" id="IPR019794">
    <property type="entry name" value="Peroxidases_AS"/>
</dbReference>
<keyword evidence="7 18" id="KW-0349">Heme</keyword>
<keyword evidence="10 18" id="KW-0560">Oxidoreductase</keyword>
<dbReference type="CDD" id="cd00693">
    <property type="entry name" value="secretory_peroxidase"/>
    <property type="match status" value="1"/>
</dbReference>
<feature type="disulfide bond" evidence="17">
    <location>
        <begin position="209"/>
        <end position="236"/>
    </location>
</feature>
<name>A0A9Q1KXW8_9CARY</name>
<dbReference type="InterPro" id="IPR000823">
    <property type="entry name" value="Peroxidase_pln"/>
</dbReference>
<dbReference type="FunFam" id="1.10.420.10:FF:000007">
    <property type="entry name" value="Peroxidase"/>
    <property type="match status" value="1"/>
</dbReference>
<feature type="binding site" evidence="15">
    <location>
        <position position="79"/>
    </location>
    <ligand>
        <name>Ca(2+)</name>
        <dbReference type="ChEBI" id="CHEBI:29108"/>
        <label>1</label>
    </ligand>
</feature>
<evidence type="ECO:0000256" key="8">
    <source>
        <dbReference type="ARBA" id="ARBA00022723"/>
    </source>
</evidence>
<accession>A0A9Q1KXW8</accession>
<feature type="binding site" evidence="15">
    <location>
        <position position="250"/>
    </location>
    <ligand>
        <name>Ca(2+)</name>
        <dbReference type="ChEBI" id="CHEBI:29108"/>
        <label>2</label>
    </ligand>
</feature>
<dbReference type="Gene3D" id="1.10.520.10">
    <property type="match status" value="1"/>
</dbReference>
<feature type="binding site" evidence="15">
    <location>
        <position position="96"/>
    </location>
    <ligand>
        <name>Ca(2+)</name>
        <dbReference type="ChEBI" id="CHEBI:29108"/>
        <label>1</label>
    </ligand>
</feature>
<feature type="binding site" evidence="15">
    <location>
        <position position="258"/>
    </location>
    <ligand>
        <name>Ca(2+)</name>
        <dbReference type="ChEBI" id="CHEBI:29108"/>
        <label>2</label>
    </ligand>
</feature>
<comment type="cofactor">
    <cofactor evidence="15 18">
        <name>Ca(2+)</name>
        <dbReference type="ChEBI" id="CHEBI:29108"/>
    </cofactor>
    <text evidence="15 18">Binds 2 calcium ions per subunit.</text>
</comment>
<evidence type="ECO:0000256" key="6">
    <source>
        <dbReference type="ARBA" id="ARBA00022559"/>
    </source>
</evidence>
<evidence type="ECO:0000256" key="17">
    <source>
        <dbReference type="PIRSR" id="PIRSR600823-5"/>
    </source>
</evidence>
<feature type="binding site" evidence="15">
    <location>
        <position position="83"/>
    </location>
    <ligand>
        <name>Ca(2+)</name>
        <dbReference type="ChEBI" id="CHEBI:29108"/>
        <label>1</label>
    </ligand>
</feature>
<organism evidence="20 21">
    <name type="scientific">Carnegiea gigantea</name>
    <dbReference type="NCBI Taxonomy" id="171969"/>
    <lineage>
        <taxon>Eukaryota</taxon>
        <taxon>Viridiplantae</taxon>
        <taxon>Streptophyta</taxon>
        <taxon>Embryophyta</taxon>
        <taxon>Tracheophyta</taxon>
        <taxon>Spermatophyta</taxon>
        <taxon>Magnoliopsida</taxon>
        <taxon>eudicotyledons</taxon>
        <taxon>Gunneridae</taxon>
        <taxon>Pentapetalae</taxon>
        <taxon>Caryophyllales</taxon>
        <taxon>Cactineae</taxon>
        <taxon>Cactaceae</taxon>
        <taxon>Cactoideae</taxon>
        <taxon>Echinocereeae</taxon>
        <taxon>Carnegiea</taxon>
    </lineage>
</organism>
<dbReference type="FunFam" id="1.10.520.10:FF:000008">
    <property type="entry name" value="Peroxidase"/>
    <property type="match status" value="1"/>
</dbReference>
<feature type="binding site" description="axial binding residue" evidence="15">
    <location>
        <position position="202"/>
    </location>
    <ligand>
        <name>heme b</name>
        <dbReference type="ChEBI" id="CHEBI:60344"/>
    </ligand>
    <ligandPart>
        <name>Fe</name>
        <dbReference type="ChEBI" id="CHEBI:18248"/>
    </ligandPart>
</feature>
<feature type="chain" id="PRO_5040541410" description="Peroxidase" evidence="18">
    <location>
        <begin position="31"/>
        <end position="332"/>
    </location>
</feature>
<dbReference type="SUPFAM" id="SSF48113">
    <property type="entry name" value="Heme-dependent peroxidases"/>
    <property type="match status" value="1"/>
</dbReference>
<evidence type="ECO:0000256" key="5">
    <source>
        <dbReference type="ARBA" id="ARBA00022525"/>
    </source>
</evidence>
<evidence type="ECO:0000256" key="12">
    <source>
        <dbReference type="ARBA" id="ARBA00023157"/>
    </source>
</evidence>
<dbReference type="InterPro" id="IPR010255">
    <property type="entry name" value="Haem_peroxidase_sf"/>
</dbReference>
<dbReference type="PRINTS" id="PR00458">
    <property type="entry name" value="PEROXIDASE"/>
</dbReference>
<dbReference type="InterPro" id="IPR019793">
    <property type="entry name" value="Peroxidases_heam-ligand_BS"/>
</dbReference>
<feature type="binding site" evidence="15">
    <location>
        <position position="74"/>
    </location>
    <ligand>
        <name>Ca(2+)</name>
        <dbReference type="ChEBI" id="CHEBI:29108"/>
        <label>1</label>
    </ligand>
</feature>
<evidence type="ECO:0000259" key="19">
    <source>
        <dbReference type="PROSITE" id="PS50873"/>
    </source>
</evidence>
<feature type="active site" description="Proton acceptor" evidence="14">
    <location>
        <position position="73"/>
    </location>
</feature>
<evidence type="ECO:0000313" key="20">
    <source>
        <dbReference type="EMBL" id="KAJ8451702.1"/>
    </source>
</evidence>
<feature type="domain" description="Plant heme peroxidase family profile" evidence="19">
    <location>
        <begin position="32"/>
        <end position="330"/>
    </location>
</feature>
<keyword evidence="21" id="KW-1185">Reference proteome</keyword>
<dbReference type="GO" id="GO:0020037">
    <property type="term" value="F:heme binding"/>
    <property type="evidence" value="ECO:0007669"/>
    <property type="project" value="UniProtKB-UniRule"/>
</dbReference>
<evidence type="ECO:0000313" key="21">
    <source>
        <dbReference type="Proteomes" id="UP001153076"/>
    </source>
</evidence>
<feature type="binding site" evidence="15">
    <location>
        <position position="81"/>
    </location>
    <ligand>
        <name>Ca(2+)</name>
        <dbReference type="ChEBI" id="CHEBI:29108"/>
        <label>1</label>
    </ligand>
</feature>
<dbReference type="EMBL" id="JAKOGI010000008">
    <property type="protein sequence ID" value="KAJ8451702.1"/>
    <property type="molecule type" value="Genomic_DNA"/>
</dbReference>
<comment type="function">
    <text evidence="2">Removal of H(2)O(2), oxidation of toxic reductants, biosynthesis and degradation of lignin, suberization, auxin catabolism, response to environmental stresses such as wounding, pathogen attack and oxidative stress. These functions might be dependent on each isozyme/isoform in each plant tissue.</text>
</comment>
<dbReference type="GO" id="GO:0006979">
    <property type="term" value="P:response to oxidative stress"/>
    <property type="evidence" value="ECO:0007669"/>
    <property type="project" value="UniProtKB-UniRule"/>
</dbReference>
<evidence type="ECO:0000256" key="9">
    <source>
        <dbReference type="ARBA" id="ARBA00022729"/>
    </source>
</evidence>
<dbReference type="PRINTS" id="PR00461">
    <property type="entry name" value="PLPEROXIDASE"/>
</dbReference>
<dbReference type="PROSITE" id="PS00435">
    <property type="entry name" value="PEROXIDASE_1"/>
    <property type="match status" value="1"/>
</dbReference>
<evidence type="ECO:0000256" key="10">
    <source>
        <dbReference type="ARBA" id="ARBA00023002"/>
    </source>
</evidence>
<evidence type="ECO:0000256" key="4">
    <source>
        <dbReference type="ARBA" id="ARBA00012313"/>
    </source>
</evidence>
<evidence type="ECO:0000256" key="3">
    <source>
        <dbReference type="ARBA" id="ARBA00006873"/>
    </source>
</evidence>
<dbReference type="PANTHER" id="PTHR31517:SF17">
    <property type="entry name" value="PEROXIDASE 6"/>
    <property type="match status" value="1"/>
</dbReference>
<keyword evidence="15 18" id="KW-0106">Calcium</keyword>
<sequence length="332" mass="36527">MGVLSNGRSKISILPFLSTIFSLLALVTESSNLTKDYYKRSCPMFDQVVTQIVTTKQMDTPTTAAAVIRVFFHDCMVGGCDASTLVASNALQGKTERDADVNLSLPGDAFDLVTRVKTALELQCPGVVSCADILAVSARNLVKMTGGPYYDVLLGRKDGLVSKASRVAGNIALPNMTMTRIIDLFKAKGFTVREMVALVGAHTIGFSHCKEFSNRIFNQPDPKMNPKYMEGLRQLCANYTKDPTMAAFNDVMTPGKFDNMYYRNLQNGLGLLATDQAMADDPRTKPIVDEFASNETAFFDEFAKAMKKVSVFQVKTGKEGEIRHRCDQFNNV</sequence>
<dbReference type="PROSITE" id="PS00436">
    <property type="entry name" value="PEROXIDASE_2"/>
    <property type="match status" value="1"/>
</dbReference>
<dbReference type="Pfam" id="PF00141">
    <property type="entry name" value="peroxidase"/>
    <property type="match status" value="1"/>
</dbReference>
<dbReference type="InterPro" id="IPR002016">
    <property type="entry name" value="Haem_peroxidase"/>
</dbReference>
<keyword evidence="12 17" id="KW-1015">Disulfide bond</keyword>
<keyword evidence="6 18" id="KW-0575">Peroxidase</keyword>
<comment type="cofactor">
    <cofactor evidence="15 18">
        <name>heme b</name>
        <dbReference type="ChEBI" id="CHEBI:60344"/>
    </cofactor>
    <text evidence="15 18">Binds 1 heme b (iron(II)-protoporphyrin IX) group per subunit.</text>
</comment>
<protein>
    <recommendedName>
        <fullName evidence="4 18">Peroxidase</fullName>
        <ecNumber evidence="4 18">1.11.1.7</ecNumber>
    </recommendedName>
</protein>
<feature type="binding site" evidence="15">
    <location>
        <position position="203"/>
    </location>
    <ligand>
        <name>Ca(2+)</name>
        <dbReference type="ChEBI" id="CHEBI:29108"/>
        <label>2</label>
    </ligand>
</feature>
<feature type="binding site" evidence="15">
    <location>
        <position position="253"/>
    </location>
    <ligand>
        <name>Ca(2+)</name>
        <dbReference type="ChEBI" id="CHEBI:29108"/>
        <label>2</label>
    </ligand>
</feature>
<evidence type="ECO:0000256" key="13">
    <source>
        <dbReference type="ARBA" id="ARBA00023324"/>
    </source>
</evidence>
<gene>
    <name evidence="20" type="ORF">Cgig2_018336</name>
</gene>
<reference evidence="20" key="1">
    <citation type="submission" date="2022-04" db="EMBL/GenBank/DDBJ databases">
        <title>Carnegiea gigantea Genome sequencing and assembly v2.</title>
        <authorList>
            <person name="Copetti D."/>
            <person name="Sanderson M.J."/>
            <person name="Burquez A."/>
            <person name="Wojciechowski M.F."/>
        </authorList>
    </citation>
    <scope>NUCLEOTIDE SEQUENCE</scope>
    <source>
        <strain evidence="20">SGP5-SGP5p</strain>
        <tissue evidence="20">Aerial part</tissue>
    </source>
</reference>
<dbReference type="Gene3D" id="1.10.420.10">
    <property type="entry name" value="Peroxidase, domain 2"/>
    <property type="match status" value="1"/>
</dbReference>
<comment type="caution">
    <text evidence="20">The sequence shown here is derived from an EMBL/GenBank/DDBJ whole genome shotgun (WGS) entry which is preliminary data.</text>
</comment>
<evidence type="ECO:0000256" key="2">
    <source>
        <dbReference type="ARBA" id="ARBA00002322"/>
    </source>
</evidence>
<dbReference type="PANTHER" id="PTHR31517">
    <property type="match status" value="1"/>
</dbReference>
<feature type="site" description="Transition state stabilizer" evidence="16">
    <location>
        <position position="69"/>
    </location>
</feature>
<keyword evidence="9 18" id="KW-0732">Signal</keyword>
<dbReference type="GO" id="GO:0042744">
    <property type="term" value="P:hydrogen peroxide catabolic process"/>
    <property type="evidence" value="ECO:0007669"/>
    <property type="project" value="UniProtKB-KW"/>
</dbReference>
<evidence type="ECO:0000256" key="18">
    <source>
        <dbReference type="RuleBase" id="RU362060"/>
    </source>
</evidence>
<dbReference type="Proteomes" id="UP001153076">
    <property type="component" value="Unassembled WGS sequence"/>
</dbReference>
<feature type="signal peptide" evidence="18">
    <location>
        <begin position="1"/>
        <end position="30"/>
    </location>
</feature>
<evidence type="ECO:0000256" key="11">
    <source>
        <dbReference type="ARBA" id="ARBA00023004"/>
    </source>
</evidence>
<feature type="disulfide bond" evidence="17">
    <location>
        <begin position="130"/>
        <end position="326"/>
    </location>
</feature>
<dbReference type="PROSITE" id="PS50873">
    <property type="entry name" value="PEROXIDASE_4"/>
    <property type="match status" value="1"/>
</dbReference>
<comment type="similarity">
    <text evidence="3">Belongs to the peroxidase family. Ascorbate peroxidase subfamily.</text>
</comment>
<feature type="disulfide bond" evidence="17">
    <location>
        <begin position="42"/>
        <end position="124"/>
    </location>
</feature>
<keyword evidence="5 18" id="KW-0964">Secreted</keyword>
<comment type="catalytic activity">
    <reaction evidence="1 18">
        <text>2 a phenolic donor + H2O2 = 2 a phenolic radical donor + 2 H2O</text>
        <dbReference type="Rhea" id="RHEA:56136"/>
        <dbReference type="ChEBI" id="CHEBI:15377"/>
        <dbReference type="ChEBI" id="CHEBI:16240"/>
        <dbReference type="ChEBI" id="CHEBI:139520"/>
        <dbReference type="ChEBI" id="CHEBI:139521"/>
        <dbReference type="EC" id="1.11.1.7"/>
    </reaction>
</comment>
<feature type="binding site" evidence="15">
    <location>
        <position position="77"/>
    </location>
    <ligand>
        <name>Ca(2+)</name>
        <dbReference type="ChEBI" id="CHEBI:29108"/>
        <label>1</label>
    </ligand>
</feature>
<dbReference type="AlphaFoldDB" id="A0A9Q1KXW8"/>
<comment type="subcellular location">
    <subcellularLocation>
        <location evidence="18">Secreted</location>
    </subcellularLocation>
</comment>
<dbReference type="GO" id="GO:0140825">
    <property type="term" value="F:lactoperoxidase activity"/>
    <property type="evidence" value="ECO:0007669"/>
    <property type="project" value="UniProtKB-EC"/>
</dbReference>
<dbReference type="OrthoDB" id="2113341at2759"/>
<keyword evidence="13 18" id="KW-0376">Hydrogen peroxide</keyword>
<dbReference type="EC" id="1.11.1.7" evidence="4 18"/>
<evidence type="ECO:0000256" key="16">
    <source>
        <dbReference type="PIRSR" id="PIRSR600823-4"/>
    </source>
</evidence>
<proteinExistence type="inferred from homology"/>
<keyword evidence="8 15" id="KW-0479">Metal-binding</keyword>
<feature type="disulfide bond" evidence="17">
    <location>
        <begin position="75"/>
        <end position="80"/>
    </location>
</feature>
<dbReference type="InterPro" id="IPR033905">
    <property type="entry name" value="Secretory_peroxidase"/>
</dbReference>